<evidence type="ECO:0000256" key="2">
    <source>
        <dbReference type="ARBA" id="ARBA00022448"/>
    </source>
</evidence>
<dbReference type="OrthoDB" id="9768147at2"/>
<accession>A0A2U2HBW8</accession>
<dbReference type="PANTHER" id="PTHR30069">
    <property type="entry name" value="TONB-DEPENDENT OUTER MEMBRANE RECEPTOR"/>
    <property type="match status" value="1"/>
</dbReference>
<dbReference type="InterPro" id="IPR057601">
    <property type="entry name" value="Oar-like_b-barrel"/>
</dbReference>
<keyword evidence="3" id="KW-1134">Transmembrane beta strand</keyword>
<dbReference type="InterPro" id="IPR039426">
    <property type="entry name" value="TonB-dep_rcpt-like"/>
</dbReference>
<sequence length="1145" mass="123841">MIIQKQIRLTKLALALSVALAVSPTFAQNTTSAVGGRVSGADGSPASGATVSIVHAESGSVSRVTAGADGRYSARGLRVGGPYTITIEKGGVVEKVDNVYLTLAETATVDATLGAPAMQVVTVTGQAQSAKFNKSNMGAGTNIGRAEIDNLGSIDRSLADYARKDPRLSQTDKDRGEISAAGQNSRFNSITIDGVSISDTFGLEANGLPTERQPISIDAIQSVQVNISNYDVTQKGYTGANINAVTKSGTNTWHGSVYSVFRDEQMVGERYSPGNNTYTPEEAFKQSTTGLTLGGPLIKDKLFVFASHEESSSSRDAPQFGPIGGSLDQVGITQDMISKTIAVARDKYGIDIGDSNVAFGPQTTKESLVKLDWNINDDHRANLRWQKTDQAEPRFTGLSRTGLSLSSYHFRTTSVTESVVGQWFADWTPNFSTELKVSRRDWHKGNINNSNLPQVELEFTGPLPAGADASVATGARRLLFGTEGSRHFNDLSTKTDDIYASGTWVLGSHEIKFGGDYANNEMFNAFLQNTKGNYKIGCTNQSATFQYQNPALLGLNCSTSSSELITAAVLENFRRGRLTSYSATLPVEGYTLDDSAAKWSLMNVGLFAQDTWAVSPRLNLTYGVRLDQASTGERPSRNATAALARIPAGTVVNGVATTRDTGGFGVDNTNTVSDEILAQPRLGFNYKLDWKRPTQLRGGFGLFGGSAMNVWLGNPFQNSGVGVYTVNCGGSSNPCADEGMFEPNPDAQRPARDNTRAAILDVIAPGVGQPSIWKANFAFDHELPWYGIVFGAEYMHTKANSSLFFENINLGAPTRTNADGREMYWTPSGYNASCFNTSNGTFKSGGVCGTHRSKALSNEKFGNVIRISESSKGGGNLVTLSLTSGRGKELNWGVAYTRTDMKEVSNLGSSTAASVWAARATFNPNENVAANSAYLVKDRLNANLTWSHQFFDGYKSSFGVFYEGRSGKPYSWTYFNDMNGDGLTGNDLMYIPSKFGSGEVIFLGDTPTNRTNETKFWEHVNANPSLLKSAGKTTQRGDSLSQWNNGFDLRFSQQIPGLFKGNKGVFILDIQNFGNMLHRNWGHIQEINFDASGSGGRGGGNARSFMEYAGMQDGKYVYNFSREPEFVSHKSKSQWAVQVTARYEF</sequence>
<organism evidence="10 11">
    <name type="scientific">Massilia glaciei</name>
    <dbReference type="NCBI Taxonomy" id="1524097"/>
    <lineage>
        <taxon>Bacteria</taxon>
        <taxon>Pseudomonadati</taxon>
        <taxon>Pseudomonadota</taxon>
        <taxon>Betaproteobacteria</taxon>
        <taxon>Burkholderiales</taxon>
        <taxon>Oxalobacteraceae</taxon>
        <taxon>Telluria group</taxon>
        <taxon>Massilia</taxon>
    </lineage>
</organism>
<keyword evidence="11" id="KW-1185">Reference proteome</keyword>
<evidence type="ECO:0000256" key="1">
    <source>
        <dbReference type="ARBA" id="ARBA00004571"/>
    </source>
</evidence>
<evidence type="ECO:0000256" key="8">
    <source>
        <dbReference type="SAM" id="SignalP"/>
    </source>
</evidence>
<keyword evidence="6" id="KW-0998">Cell outer membrane</keyword>
<comment type="caution">
    <text evidence="10">The sequence shown here is derived from an EMBL/GenBank/DDBJ whole genome shotgun (WGS) entry which is preliminary data.</text>
</comment>
<evidence type="ECO:0000313" key="11">
    <source>
        <dbReference type="Proteomes" id="UP000241421"/>
    </source>
</evidence>
<dbReference type="Gene3D" id="2.40.170.20">
    <property type="entry name" value="TonB-dependent receptor, beta-barrel domain"/>
    <property type="match status" value="1"/>
</dbReference>
<proteinExistence type="predicted"/>
<keyword evidence="8" id="KW-0732">Signal</keyword>
<dbReference type="SUPFAM" id="SSF56935">
    <property type="entry name" value="Porins"/>
    <property type="match status" value="1"/>
</dbReference>
<evidence type="ECO:0000256" key="7">
    <source>
        <dbReference type="SAM" id="MobiDB-lite"/>
    </source>
</evidence>
<feature type="domain" description="TonB-dependent transporter Oar-like beta-barrel" evidence="9">
    <location>
        <begin position="361"/>
        <end position="1017"/>
    </location>
</feature>
<dbReference type="AlphaFoldDB" id="A0A2U2HBW8"/>
<dbReference type="InterPro" id="IPR036942">
    <property type="entry name" value="Beta-barrel_TonB_sf"/>
</dbReference>
<reference evidence="10 11" key="1">
    <citation type="submission" date="2018-04" db="EMBL/GenBank/DDBJ databases">
        <title>Massilia violaceinigra sp. nov., a novel purple-pigmented bacterium isolated from Tianshan glacier, Xinjiang, China.</title>
        <authorList>
            <person name="Wang H."/>
        </authorList>
    </citation>
    <scope>NUCLEOTIDE SEQUENCE [LARGE SCALE GENOMIC DNA]</scope>
    <source>
        <strain evidence="10 11">B448-2</strain>
    </source>
</reference>
<dbReference type="GO" id="GO:0009279">
    <property type="term" value="C:cell outer membrane"/>
    <property type="evidence" value="ECO:0007669"/>
    <property type="project" value="UniProtKB-SubCell"/>
</dbReference>
<dbReference type="EMBL" id="PXWF02000325">
    <property type="protein sequence ID" value="PWF40341.1"/>
    <property type="molecule type" value="Genomic_DNA"/>
</dbReference>
<evidence type="ECO:0000256" key="6">
    <source>
        <dbReference type="ARBA" id="ARBA00023237"/>
    </source>
</evidence>
<dbReference type="GO" id="GO:0030246">
    <property type="term" value="F:carbohydrate binding"/>
    <property type="evidence" value="ECO:0007669"/>
    <property type="project" value="InterPro"/>
</dbReference>
<feature type="compositionally biased region" description="Basic and acidic residues" evidence="7">
    <location>
        <begin position="163"/>
        <end position="177"/>
    </location>
</feature>
<protein>
    <submittedName>
        <fullName evidence="10">Oar protein</fullName>
    </submittedName>
</protein>
<dbReference type="Gene3D" id="2.60.40.1120">
    <property type="entry name" value="Carboxypeptidase-like, regulatory domain"/>
    <property type="match status" value="1"/>
</dbReference>
<dbReference type="RefSeq" id="WP_106760290.1">
    <property type="nucleotide sequence ID" value="NZ_PXWF02000325.1"/>
</dbReference>
<feature type="domain" description="TonB-dependent transporter Oar-like beta-barrel" evidence="9">
    <location>
        <begin position="245"/>
        <end position="315"/>
    </location>
</feature>
<dbReference type="InterPro" id="IPR013784">
    <property type="entry name" value="Carb-bd-like_fold"/>
</dbReference>
<name>A0A2U2HBW8_9BURK</name>
<dbReference type="Pfam" id="PF25183">
    <property type="entry name" value="OMP_b-brl_4"/>
    <property type="match status" value="2"/>
</dbReference>
<gene>
    <name evidence="10" type="ORF">C7C56_026240</name>
</gene>
<evidence type="ECO:0000313" key="10">
    <source>
        <dbReference type="EMBL" id="PWF40341.1"/>
    </source>
</evidence>
<evidence type="ECO:0000256" key="3">
    <source>
        <dbReference type="ARBA" id="ARBA00022452"/>
    </source>
</evidence>
<evidence type="ECO:0000256" key="5">
    <source>
        <dbReference type="ARBA" id="ARBA00023136"/>
    </source>
</evidence>
<dbReference type="SUPFAM" id="SSF49452">
    <property type="entry name" value="Starch-binding domain-like"/>
    <property type="match status" value="1"/>
</dbReference>
<comment type="subcellular location">
    <subcellularLocation>
        <location evidence="1">Cell outer membrane</location>
        <topology evidence="1">Multi-pass membrane protein</topology>
    </subcellularLocation>
</comment>
<keyword evidence="5" id="KW-0472">Membrane</keyword>
<keyword evidence="4" id="KW-0812">Transmembrane</keyword>
<evidence type="ECO:0000259" key="9">
    <source>
        <dbReference type="Pfam" id="PF25183"/>
    </source>
</evidence>
<dbReference type="Proteomes" id="UP000241421">
    <property type="component" value="Unassembled WGS sequence"/>
</dbReference>
<keyword evidence="2" id="KW-0813">Transport</keyword>
<feature type="chain" id="PRO_5015662476" evidence="8">
    <location>
        <begin position="28"/>
        <end position="1145"/>
    </location>
</feature>
<evidence type="ECO:0000256" key="4">
    <source>
        <dbReference type="ARBA" id="ARBA00022692"/>
    </source>
</evidence>
<dbReference type="PANTHER" id="PTHR30069:SF46">
    <property type="entry name" value="OAR PROTEIN"/>
    <property type="match status" value="1"/>
</dbReference>
<dbReference type="Pfam" id="PF13620">
    <property type="entry name" value="CarboxypepD_reg"/>
    <property type="match status" value="1"/>
</dbReference>
<feature type="region of interest" description="Disordered" evidence="7">
    <location>
        <begin position="163"/>
        <end position="182"/>
    </location>
</feature>
<feature type="signal peptide" evidence="8">
    <location>
        <begin position="1"/>
        <end position="27"/>
    </location>
</feature>
<dbReference type="GO" id="GO:0044718">
    <property type="term" value="P:siderophore transmembrane transport"/>
    <property type="evidence" value="ECO:0007669"/>
    <property type="project" value="TreeGrafter"/>
</dbReference>
<dbReference type="GO" id="GO:0015344">
    <property type="term" value="F:siderophore uptake transmembrane transporter activity"/>
    <property type="evidence" value="ECO:0007669"/>
    <property type="project" value="TreeGrafter"/>
</dbReference>